<reference evidence="6 7" key="1">
    <citation type="journal article" date="2015" name="Genome Biol. Evol.">
        <title>Characterization of Three Mycobacterium spp. with Potential Use in Bioremediation by Genome Sequencing and Comparative Genomics.</title>
        <authorList>
            <person name="Das S."/>
            <person name="Pettersson B.M."/>
            <person name="Behra P.R."/>
            <person name="Ramesh M."/>
            <person name="Dasgupta S."/>
            <person name="Bhattacharya A."/>
            <person name="Kirsebom L.A."/>
        </authorList>
    </citation>
    <scope>NUCLEOTIDE SEQUENCE [LARGE SCALE GENOMIC DNA]</scope>
    <source>
        <strain evidence="6 7">DSM 44219</strain>
    </source>
</reference>
<keyword evidence="3" id="KW-0805">Transcription regulation</keyword>
<dbReference type="SUPFAM" id="SSF52172">
    <property type="entry name" value="CheY-like"/>
    <property type="match status" value="1"/>
</dbReference>
<dbReference type="GO" id="GO:0016301">
    <property type="term" value="F:kinase activity"/>
    <property type="evidence" value="ECO:0007669"/>
    <property type="project" value="UniProtKB-KW"/>
</dbReference>
<proteinExistence type="predicted"/>
<dbReference type="InterPro" id="IPR003018">
    <property type="entry name" value="GAF"/>
</dbReference>
<dbReference type="PROSITE" id="PS50921">
    <property type="entry name" value="ANTAR"/>
    <property type="match status" value="1"/>
</dbReference>
<evidence type="ECO:0000313" key="6">
    <source>
        <dbReference type="EMBL" id="KMO78888.1"/>
    </source>
</evidence>
<sequence>MGAPESVSDDEHDLNAGLAGLSLLITGSQPLEVLLTRVADLAVRAIPGADGAGVAMHENGVLSTVVASAPFVRDIDDIQYGLGEGPCVSATAHRRVFVTGSLGGEQRRWPRFGPRVGRLGVHSALSLPLLVSDEVIGAINVYAHAKDVFDENAGQFGELFAASAAVAVHNVRVLHQAERLTRQLQVALTSRAIIDQAIGIIISRSGGTASEAFTALQNMSQREHVKLAVVAAQLVDEAAARARARHKQR</sequence>
<comment type="caution">
    <text evidence="6">The sequence shown here is derived from an EMBL/GenBank/DDBJ whole genome shotgun (WGS) entry which is preliminary data.</text>
</comment>
<name>A0A0J6WAE1_MYCCU</name>
<dbReference type="Pfam" id="PF13185">
    <property type="entry name" value="GAF_2"/>
    <property type="match status" value="1"/>
</dbReference>
<dbReference type="SUPFAM" id="SSF55781">
    <property type="entry name" value="GAF domain-like"/>
    <property type="match status" value="1"/>
</dbReference>
<dbReference type="GO" id="GO:0003723">
    <property type="term" value="F:RNA binding"/>
    <property type="evidence" value="ECO:0007669"/>
    <property type="project" value="InterPro"/>
</dbReference>
<dbReference type="SMART" id="SM00065">
    <property type="entry name" value="GAF"/>
    <property type="match status" value="1"/>
</dbReference>
<keyword evidence="7" id="KW-1185">Reference proteome</keyword>
<protein>
    <submittedName>
        <fullName evidence="6">Anaerobic nitric oxide reductase transcription regulator NorR</fullName>
    </submittedName>
</protein>
<dbReference type="InterPro" id="IPR005561">
    <property type="entry name" value="ANTAR"/>
</dbReference>
<evidence type="ECO:0000259" key="5">
    <source>
        <dbReference type="PROSITE" id="PS50921"/>
    </source>
</evidence>
<evidence type="ECO:0000256" key="3">
    <source>
        <dbReference type="ARBA" id="ARBA00023015"/>
    </source>
</evidence>
<evidence type="ECO:0000313" key="7">
    <source>
        <dbReference type="Proteomes" id="UP000036176"/>
    </source>
</evidence>
<organism evidence="6 7">
    <name type="scientific">Mycolicibacterium chubuense</name>
    <name type="common">Mycobacterium chubuense</name>
    <dbReference type="NCBI Taxonomy" id="1800"/>
    <lineage>
        <taxon>Bacteria</taxon>
        <taxon>Bacillati</taxon>
        <taxon>Actinomycetota</taxon>
        <taxon>Actinomycetes</taxon>
        <taxon>Mycobacteriales</taxon>
        <taxon>Mycobacteriaceae</taxon>
        <taxon>Mycolicibacterium</taxon>
    </lineage>
</organism>
<dbReference type="EMBL" id="JYNX01000037">
    <property type="protein sequence ID" value="KMO78888.1"/>
    <property type="molecule type" value="Genomic_DNA"/>
</dbReference>
<evidence type="ECO:0000256" key="4">
    <source>
        <dbReference type="ARBA" id="ARBA00023163"/>
    </source>
</evidence>
<evidence type="ECO:0000256" key="2">
    <source>
        <dbReference type="ARBA" id="ARBA00022777"/>
    </source>
</evidence>
<evidence type="ECO:0000256" key="1">
    <source>
        <dbReference type="ARBA" id="ARBA00022679"/>
    </source>
</evidence>
<dbReference type="Proteomes" id="UP000036176">
    <property type="component" value="Unassembled WGS sequence"/>
</dbReference>
<dbReference type="Gene3D" id="3.30.450.40">
    <property type="match status" value="1"/>
</dbReference>
<dbReference type="SMART" id="SM01012">
    <property type="entry name" value="ANTAR"/>
    <property type="match status" value="1"/>
</dbReference>
<accession>A0A0J6WAE1</accession>
<dbReference type="Pfam" id="PF03861">
    <property type="entry name" value="ANTAR"/>
    <property type="match status" value="1"/>
</dbReference>
<dbReference type="InterPro" id="IPR012074">
    <property type="entry name" value="GAF_ANTAR"/>
</dbReference>
<keyword evidence="2" id="KW-0418">Kinase</keyword>
<dbReference type="InterPro" id="IPR036388">
    <property type="entry name" value="WH-like_DNA-bd_sf"/>
</dbReference>
<gene>
    <name evidence="6" type="primary">norR</name>
    <name evidence="6" type="ORF">MCHUDSM44219_03126</name>
</gene>
<dbReference type="InterPro" id="IPR029016">
    <property type="entry name" value="GAF-like_dom_sf"/>
</dbReference>
<dbReference type="AlphaFoldDB" id="A0A0J6WAE1"/>
<dbReference type="InterPro" id="IPR011006">
    <property type="entry name" value="CheY-like_superfamily"/>
</dbReference>
<dbReference type="Gene3D" id="1.10.10.10">
    <property type="entry name" value="Winged helix-like DNA-binding domain superfamily/Winged helix DNA-binding domain"/>
    <property type="match status" value="1"/>
</dbReference>
<dbReference type="PIRSF" id="PIRSF036625">
    <property type="entry name" value="GAF_ANTAR"/>
    <property type="match status" value="1"/>
</dbReference>
<dbReference type="PATRIC" id="fig|1800.3.peg.3138"/>
<feature type="domain" description="ANTAR" evidence="5">
    <location>
        <begin position="174"/>
        <end position="235"/>
    </location>
</feature>
<keyword evidence="4" id="KW-0804">Transcription</keyword>
<keyword evidence="1" id="KW-0808">Transferase</keyword>